<dbReference type="PATRIC" id="fig|253.9.peg.2413"/>
<evidence type="ECO:0000313" key="1">
    <source>
        <dbReference type="EMBL" id="KPE52331.1"/>
    </source>
</evidence>
<dbReference type="RefSeq" id="WP_062697096.1">
    <property type="nucleotide sequence ID" value="NZ_LJOD01000002.1"/>
</dbReference>
<reference evidence="2" key="2">
    <citation type="submission" date="2015-09" db="EMBL/GenBank/DDBJ databases">
        <title>Draft genome sequence of a multidrug-resistant Chryseobacterium indologenes isolate from Malaysia.</title>
        <authorList>
            <person name="Yu C.Y."/>
            <person name="Ang G.Y."/>
            <person name="Chan K.-G."/>
        </authorList>
    </citation>
    <scope>NUCLEOTIDE SEQUENCE [LARGE SCALE GENOMIC DNA]</scope>
    <source>
        <strain evidence="2">CI_885</strain>
    </source>
</reference>
<proteinExistence type="predicted"/>
<gene>
    <name evidence="1" type="ORF">AOB46_05520</name>
</gene>
<dbReference type="OrthoDB" id="882345at2"/>
<reference evidence="1 2" key="1">
    <citation type="journal article" date="2015" name="Genom Data">
        <title>Draft genome sequence of a multidrug-resistant Chryseobacterium indologenes isolate from Malaysia.</title>
        <authorList>
            <person name="Yu C.Y."/>
            <person name="Ang G.Y."/>
            <person name="Cheng H.J."/>
            <person name="Cheong Y.M."/>
            <person name="Yin W.F."/>
            <person name="Chan K.G."/>
        </authorList>
    </citation>
    <scope>NUCLEOTIDE SEQUENCE [LARGE SCALE GENOMIC DNA]</scope>
    <source>
        <strain evidence="1 2">CI_885</strain>
    </source>
</reference>
<evidence type="ECO:0000313" key="2">
    <source>
        <dbReference type="Proteomes" id="UP000037953"/>
    </source>
</evidence>
<dbReference type="AlphaFoldDB" id="A0A0N0IXJ3"/>
<comment type="caution">
    <text evidence="1">The sequence shown here is derived from an EMBL/GenBank/DDBJ whole genome shotgun (WGS) entry which is preliminary data.</text>
</comment>
<dbReference type="EMBL" id="LJOD01000002">
    <property type="protein sequence ID" value="KPE52331.1"/>
    <property type="molecule type" value="Genomic_DNA"/>
</dbReference>
<protein>
    <submittedName>
        <fullName evidence="1">Uncharacterized protein</fullName>
    </submittedName>
</protein>
<organism evidence="1 2">
    <name type="scientific">Chryseobacterium indologenes</name>
    <name type="common">Flavobacterium indologenes</name>
    <dbReference type="NCBI Taxonomy" id="253"/>
    <lineage>
        <taxon>Bacteria</taxon>
        <taxon>Pseudomonadati</taxon>
        <taxon>Bacteroidota</taxon>
        <taxon>Flavobacteriia</taxon>
        <taxon>Flavobacteriales</taxon>
        <taxon>Weeksellaceae</taxon>
        <taxon>Chryseobacterium group</taxon>
        <taxon>Chryseobacterium</taxon>
    </lineage>
</organism>
<accession>A0A0N0IXJ3</accession>
<dbReference type="Proteomes" id="UP000037953">
    <property type="component" value="Unassembled WGS sequence"/>
</dbReference>
<name>A0A0N0IXJ3_CHRID</name>
<sequence>MDNRQNSEDTVPFGLAIANRVADQLLNGHILGYCHRDYCGMGMKADGNQRFFYGEIYDCDFDAPRVFENRDLFVSWLSVQSTASLARMGDEDFYAGNQVISRKRILEFIQ</sequence>